<dbReference type="InterPro" id="IPR036047">
    <property type="entry name" value="F-box-like_dom_sf"/>
</dbReference>
<dbReference type="PROSITE" id="PS50181">
    <property type="entry name" value="FBOX"/>
    <property type="match status" value="1"/>
</dbReference>
<feature type="domain" description="F-box" evidence="1">
    <location>
        <begin position="1"/>
        <end position="44"/>
    </location>
</feature>
<organism evidence="2 3">
    <name type="scientific">Gymnopus androsaceus JB14</name>
    <dbReference type="NCBI Taxonomy" id="1447944"/>
    <lineage>
        <taxon>Eukaryota</taxon>
        <taxon>Fungi</taxon>
        <taxon>Dikarya</taxon>
        <taxon>Basidiomycota</taxon>
        <taxon>Agaricomycotina</taxon>
        <taxon>Agaricomycetes</taxon>
        <taxon>Agaricomycetidae</taxon>
        <taxon>Agaricales</taxon>
        <taxon>Marasmiineae</taxon>
        <taxon>Omphalotaceae</taxon>
        <taxon>Gymnopus</taxon>
    </lineage>
</organism>
<dbReference type="SUPFAM" id="SSF52047">
    <property type="entry name" value="RNI-like"/>
    <property type="match status" value="1"/>
</dbReference>
<reference evidence="2" key="1">
    <citation type="journal article" date="2019" name="Environ. Microbiol.">
        <title>Fungal ecological strategies reflected in gene transcription - a case study of two litter decomposers.</title>
        <authorList>
            <person name="Barbi F."/>
            <person name="Kohler A."/>
            <person name="Barry K."/>
            <person name="Baskaran P."/>
            <person name="Daum C."/>
            <person name="Fauchery L."/>
            <person name="Ihrmark K."/>
            <person name="Kuo A."/>
            <person name="LaButti K."/>
            <person name="Lipzen A."/>
            <person name="Morin E."/>
            <person name="Grigoriev I.V."/>
            <person name="Henrissat B."/>
            <person name="Lindahl B."/>
            <person name="Martin F."/>
        </authorList>
    </citation>
    <scope>NUCLEOTIDE SEQUENCE</scope>
    <source>
        <strain evidence="2">JB14</strain>
    </source>
</reference>
<proteinExistence type="predicted"/>
<keyword evidence="3" id="KW-1185">Reference proteome</keyword>
<sequence>MVEPLPNDIIECILDYLDKATLKRCALIQKAWAAPSQRRIFKEIELEANYPSLERLIAIFNEKPHLASSVRYLALDLNLIALMVPIQVSIAEVIQRLSNVNKIQFRNVNWHTSSPLLRTAMSDVLKLPYLTRVTISWLIVPKFADMASLLSHATHLEALEVRFLYFDEGTLPNPSALAANLPRSIKLNEFVTDDIGTFTWWFQQESCPFEVRNLRHLCMDGISTTRAYRSAGFMVQHAGGSLTKLELQLQSGTGDLDSIHLEHTPNLESFKLGGLTETATIPWIRSFFEPRTLSGNGAHPLRQVTLLIDVQSLYAAQWQSECDQYAILDVLLGNPVFASLELVNIVLNVSNSIYSPDTEKLLVGKLPFLKARGKLKIDLQTPRWV</sequence>
<dbReference type="AlphaFoldDB" id="A0A6A4HX56"/>
<dbReference type="InterPro" id="IPR032675">
    <property type="entry name" value="LRR_dom_sf"/>
</dbReference>
<gene>
    <name evidence="2" type="ORF">BT96DRAFT_1017695</name>
</gene>
<evidence type="ECO:0000259" key="1">
    <source>
        <dbReference type="PROSITE" id="PS50181"/>
    </source>
</evidence>
<dbReference type="SUPFAM" id="SSF81383">
    <property type="entry name" value="F-box domain"/>
    <property type="match status" value="1"/>
</dbReference>
<evidence type="ECO:0000313" key="3">
    <source>
        <dbReference type="Proteomes" id="UP000799118"/>
    </source>
</evidence>
<accession>A0A6A4HX56</accession>
<protein>
    <recommendedName>
        <fullName evidence="1">F-box domain-containing protein</fullName>
    </recommendedName>
</protein>
<dbReference type="Proteomes" id="UP000799118">
    <property type="component" value="Unassembled WGS sequence"/>
</dbReference>
<dbReference type="OrthoDB" id="2838364at2759"/>
<dbReference type="Gene3D" id="3.80.10.10">
    <property type="entry name" value="Ribonuclease Inhibitor"/>
    <property type="match status" value="1"/>
</dbReference>
<evidence type="ECO:0000313" key="2">
    <source>
        <dbReference type="EMBL" id="KAE9402300.1"/>
    </source>
</evidence>
<dbReference type="EMBL" id="ML769436">
    <property type="protein sequence ID" value="KAE9402300.1"/>
    <property type="molecule type" value="Genomic_DNA"/>
</dbReference>
<dbReference type="InterPro" id="IPR001810">
    <property type="entry name" value="F-box_dom"/>
</dbReference>
<name>A0A6A4HX56_9AGAR</name>